<reference evidence="1 2" key="1">
    <citation type="submission" date="2019-09" db="EMBL/GenBank/DDBJ databases">
        <title>Complete genome sequence of Arachidicoccus sp. B3-10 isolated from apple orchard soil.</title>
        <authorList>
            <person name="Kim H.S."/>
            <person name="Han K.-I."/>
            <person name="Suh M.K."/>
            <person name="Lee K.C."/>
            <person name="Eom M.K."/>
            <person name="Kim J.-S."/>
            <person name="Kang S.W."/>
            <person name="Sin Y."/>
            <person name="Lee J.-S."/>
        </authorList>
    </citation>
    <scope>NUCLEOTIDE SEQUENCE [LARGE SCALE GENOMIC DNA]</scope>
    <source>
        <strain evidence="1 2">B3-10</strain>
    </source>
</reference>
<sequence>MSRDGKLATALPSNWTKGNFQREYNTRAAWQTQCVLAEYVCLPEYGIINAPDNLSFEEVSTLAISIQLLIRFTK</sequence>
<accession>A0A5P2G4H5</accession>
<dbReference type="Proteomes" id="UP000292424">
    <property type="component" value="Chromosome"/>
</dbReference>
<keyword evidence="2" id="KW-1185">Reference proteome</keyword>
<gene>
    <name evidence="1" type="ORF">E0W69_008680</name>
</gene>
<dbReference type="Gene3D" id="3.90.180.10">
    <property type="entry name" value="Medium-chain alcohol dehydrogenases, catalytic domain"/>
    <property type="match status" value="1"/>
</dbReference>
<organism evidence="1 2">
    <name type="scientific">Rhizosphaericola mali</name>
    <dbReference type="NCBI Taxonomy" id="2545455"/>
    <lineage>
        <taxon>Bacteria</taxon>
        <taxon>Pseudomonadati</taxon>
        <taxon>Bacteroidota</taxon>
        <taxon>Chitinophagia</taxon>
        <taxon>Chitinophagales</taxon>
        <taxon>Chitinophagaceae</taxon>
        <taxon>Rhizosphaericola</taxon>
    </lineage>
</organism>
<name>A0A5P2G4H5_9BACT</name>
<dbReference type="EMBL" id="CP044016">
    <property type="protein sequence ID" value="QES88722.1"/>
    <property type="molecule type" value="Genomic_DNA"/>
</dbReference>
<evidence type="ECO:0000313" key="2">
    <source>
        <dbReference type="Proteomes" id="UP000292424"/>
    </source>
</evidence>
<dbReference type="RefSeq" id="WP_131329689.1">
    <property type="nucleotide sequence ID" value="NZ_CP044016.1"/>
</dbReference>
<evidence type="ECO:0000313" key="1">
    <source>
        <dbReference type="EMBL" id="QES88722.1"/>
    </source>
</evidence>
<protein>
    <submittedName>
        <fullName evidence="1">Uncharacterized protein</fullName>
    </submittedName>
</protein>
<dbReference type="KEGG" id="arac:E0W69_008680"/>
<dbReference type="AlphaFoldDB" id="A0A5P2G4H5"/>
<proteinExistence type="predicted"/>
<dbReference type="OrthoDB" id="648910at2"/>